<evidence type="ECO:0000313" key="2">
    <source>
        <dbReference type="EMBL" id="AMM43632.1"/>
    </source>
</evidence>
<evidence type="ECO:0000256" key="1">
    <source>
        <dbReference type="SAM" id="MobiDB-lite"/>
    </source>
</evidence>
<dbReference type="EMBL" id="KU574722">
    <property type="protein sequence ID" value="AMM43632.1"/>
    <property type="molecule type" value="Genomic_DNA"/>
</dbReference>
<name>A0A1L2CUD0_9CAUD</name>
<keyword evidence="3" id="KW-1185">Reference proteome</keyword>
<feature type="compositionally biased region" description="Acidic residues" evidence="1">
    <location>
        <begin position="27"/>
        <end position="38"/>
    </location>
</feature>
<dbReference type="Proteomes" id="UP000223891">
    <property type="component" value="Segment"/>
</dbReference>
<proteinExistence type="predicted"/>
<evidence type="ECO:0000313" key="3">
    <source>
        <dbReference type="Proteomes" id="UP000223891"/>
    </source>
</evidence>
<sequence>MSNGTDKFNMFEGFEEPKVRKVLHDDSQDENDVDNEYNDDVEIVSVTMKTESRKKFAASVVSRSQEEYETFIESVHYETLTHPVSGVEYQVKVTVLKPEINPQELLRPAYAYSTNH</sequence>
<protein>
    <submittedName>
        <fullName evidence="2">Uncharacterized protein</fullName>
    </submittedName>
</protein>
<organism evidence="2 3">
    <name type="scientific">Pectobacterium phage vB_PcaM_CBB</name>
    <dbReference type="NCBI Taxonomy" id="2772511"/>
    <lineage>
        <taxon>Viruses</taxon>
        <taxon>Duplodnaviria</taxon>
        <taxon>Heunggongvirae</taxon>
        <taxon>Uroviricota</taxon>
        <taxon>Caudoviricetes</taxon>
        <taxon>Mimasvirus</taxon>
        <taxon>Mimasvirus CBB</taxon>
    </lineage>
</organism>
<reference evidence="3" key="1">
    <citation type="submission" date="2016-01" db="EMBL/GenBank/DDBJ databases">
        <title>Isolation and Characterization of Enterobacteria phage CBB.</title>
        <authorList>
            <person name="Buttimer C.T.H."/>
            <person name="Hendrix H."/>
            <person name="Alexandre H."/>
            <person name="O'Mahony J."/>
            <person name="Lavigne R."/>
            <person name="Coffey A."/>
        </authorList>
    </citation>
    <scope>NUCLEOTIDE SEQUENCE [LARGE SCALE GENOMIC DNA]</scope>
</reference>
<accession>A0A1L2CUD0</accession>
<feature type="region of interest" description="Disordered" evidence="1">
    <location>
        <begin position="19"/>
        <end position="38"/>
    </location>
</feature>
<gene>
    <name evidence="2" type="ORF">CBB_67</name>
</gene>